<feature type="transmembrane region" description="Helical" evidence="13">
    <location>
        <begin position="270"/>
        <end position="291"/>
    </location>
</feature>
<evidence type="ECO:0000313" key="15">
    <source>
        <dbReference type="Ensembl" id="ENSGAGP00000030835.1"/>
    </source>
</evidence>
<name>A0A452IS37_9SAUR</name>
<accession>A0A452IS37</accession>
<evidence type="ECO:0000256" key="1">
    <source>
        <dbReference type="ARBA" id="ARBA00004651"/>
    </source>
</evidence>
<dbReference type="SUPFAM" id="SSF81321">
    <property type="entry name" value="Family A G protein-coupled receptor-like"/>
    <property type="match status" value="1"/>
</dbReference>
<keyword evidence="10" id="KW-0675">Receptor</keyword>
<evidence type="ECO:0000256" key="9">
    <source>
        <dbReference type="ARBA" id="ARBA00023157"/>
    </source>
</evidence>
<dbReference type="GO" id="GO:0004930">
    <property type="term" value="F:G protein-coupled receptor activity"/>
    <property type="evidence" value="ECO:0007669"/>
    <property type="project" value="UniProtKB-KW"/>
</dbReference>
<keyword evidence="5" id="KW-0552">Olfaction</keyword>
<evidence type="ECO:0000256" key="13">
    <source>
        <dbReference type="SAM" id="Phobius"/>
    </source>
</evidence>
<keyword evidence="4 13" id="KW-0812">Transmembrane</keyword>
<organism evidence="15 16">
    <name type="scientific">Gopherus agassizii</name>
    <name type="common">Agassiz's desert tortoise</name>
    <dbReference type="NCBI Taxonomy" id="38772"/>
    <lineage>
        <taxon>Eukaryota</taxon>
        <taxon>Metazoa</taxon>
        <taxon>Chordata</taxon>
        <taxon>Craniata</taxon>
        <taxon>Vertebrata</taxon>
        <taxon>Euteleostomi</taxon>
        <taxon>Archelosauria</taxon>
        <taxon>Testudinata</taxon>
        <taxon>Testudines</taxon>
        <taxon>Cryptodira</taxon>
        <taxon>Durocryptodira</taxon>
        <taxon>Testudinoidea</taxon>
        <taxon>Testudinidae</taxon>
        <taxon>Gopherus</taxon>
    </lineage>
</organism>
<dbReference type="STRING" id="38772.ENSGAGP00000030835"/>
<evidence type="ECO:0000259" key="14">
    <source>
        <dbReference type="PROSITE" id="PS50262"/>
    </source>
</evidence>
<dbReference type="GO" id="GO:0004984">
    <property type="term" value="F:olfactory receptor activity"/>
    <property type="evidence" value="ECO:0007669"/>
    <property type="project" value="InterPro"/>
</dbReference>
<dbReference type="InterPro" id="IPR017452">
    <property type="entry name" value="GPCR_Rhodpsn_7TM"/>
</dbReference>
<feature type="domain" description="G-protein coupled receptors family 1 profile" evidence="14">
    <location>
        <begin position="111"/>
        <end position="284"/>
    </location>
</feature>
<dbReference type="PANTHER" id="PTHR24242:SF388">
    <property type="entry name" value="OLFACTORY RECEPTOR"/>
    <property type="match status" value="1"/>
</dbReference>
<dbReference type="Ensembl" id="ENSGAGT00000034969.1">
    <property type="protein sequence ID" value="ENSGAGP00000030835.1"/>
    <property type="gene ID" value="ENSGAGG00000022168.1"/>
</dbReference>
<dbReference type="InterPro" id="IPR000725">
    <property type="entry name" value="Olfact_rcpt"/>
</dbReference>
<keyword evidence="12" id="KW-0807">Transducer</keyword>
<dbReference type="Gene3D" id="1.20.1070.10">
    <property type="entry name" value="Rhodopsin 7-helix transmembrane proteins"/>
    <property type="match status" value="1"/>
</dbReference>
<keyword evidence="8 13" id="KW-0472">Membrane</keyword>
<evidence type="ECO:0000256" key="6">
    <source>
        <dbReference type="ARBA" id="ARBA00022989"/>
    </source>
</evidence>
<keyword evidence="3" id="KW-0716">Sensory transduction</keyword>
<evidence type="ECO:0000256" key="11">
    <source>
        <dbReference type="ARBA" id="ARBA00023180"/>
    </source>
</evidence>
<evidence type="ECO:0000256" key="7">
    <source>
        <dbReference type="ARBA" id="ARBA00023040"/>
    </source>
</evidence>
<dbReference type="AlphaFoldDB" id="A0A452IS37"/>
<evidence type="ECO:0000256" key="2">
    <source>
        <dbReference type="ARBA" id="ARBA00022475"/>
    </source>
</evidence>
<sequence>MPGLSLISICGVGKDFSLSSDEQSLCHGRGRGSPSFAACGCGHSPALSGWVSFNHFPATAEVSGTANDTIPVTKFILLGFTSIDWESRTFLCALLSSAYTGTLAGNLCIVWTMLSDLVSPGLSISFPACFMQFYSFLSMGATKCLFLAAMALDRYLAICHPLCYPVLMSPHSCWVLVSSCWLIGFLWVIVPVTLISQLSFCGTNTLDHFVCDPAPLLAASYTPAPQAEHSCYALNSLIIFATILFILASYGLVTRAVLSLPAGAGRHKAFSTCSSHLAVVGLFYGSGMVNYVSPAASGASGKVVTLFYTVGTPLLNQLIYSLRNKEMKQVS</sequence>
<dbReference type="Pfam" id="PF13853">
    <property type="entry name" value="7tm_4"/>
    <property type="match status" value="1"/>
</dbReference>
<reference evidence="15" key="2">
    <citation type="submission" date="2025-08" db="UniProtKB">
        <authorList>
            <consortium name="Ensembl"/>
        </authorList>
    </citation>
    <scope>IDENTIFICATION</scope>
</reference>
<evidence type="ECO:0000256" key="5">
    <source>
        <dbReference type="ARBA" id="ARBA00022725"/>
    </source>
</evidence>
<keyword evidence="6 13" id="KW-1133">Transmembrane helix</keyword>
<feature type="transmembrane region" description="Helical" evidence="13">
    <location>
        <begin position="237"/>
        <end position="258"/>
    </location>
</feature>
<feature type="transmembrane region" description="Helical" evidence="13">
    <location>
        <begin position="173"/>
        <end position="190"/>
    </location>
</feature>
<keyword evidence="7" id="KW-0297">G-protein coupled receptor</keyword>
<protein>
    <recommendedName>
        <fullName evidence="14">G-protein coupled receptors family 1 profile domain-containing protein</fullName>
    </recommendedName>
</protein>
<comment type="subcellular location">
    <subcellularLocation>
        <location evidence="1">Cell membrane</location>
        <topology evidence="1">Multi-pass membrane protein</topology>
    </subcellularLocation>
</comment>
<dbReference type="Proteomes" id="UP000291020">
    <property type="component" value="Unassembled WGS sequence"/>
</dbReference>
<evidence type="ECO:0000256" key="8">
    <source>
        <dbReference type="ARBA" id="ARBA00023136"/>
    </source>
</evidence>
<keyword evidence="16" id="KW-1185">Reference proteome</keyword>
<keyword evidence="9" id="KW-1015">Disulfide bond</keyword>
<dbReference type="PANTHER" id="PTHR24242">
    <property type="entry name" value="G-PROTEIN COUPLED RECEPTOR"/>
    <property type="match status" value="1"/>
</dbReference>
<keyword evidence="2" id="KW-1003">Cell membrane</keyword>
<dbReference type="PRINTS" id="PR00245">
    <property type="entry name" value="OLFACTORYR"/>
</dbReference>
<evidence type="ECO:0000256" key="12">
    <source>
        <dbReference type="ARBA" id="ARBA00023224"/>
    </source>
</evidence>
<dbReference type="GO" id="GO:0005886">
    <property type="term" value="C:plasma membrane"/>
    <property type="evidence" value="ECO:0007669"/>
    <property type="project" value="UniProtKB-SubCell"/>
</dbReference>
<dbReference type="FunFam" id="1.20.1070.10:FF:000015">
    <property type="entry name" value="Olfactory receptor"/>
    <property type="match status" value="1"/>
</dbReference>
<keyword evidence="11" id="KW-0325">Glycoprotein</keyword>
<evidence type="ECO:0000256" key="3">
    <source>
        <dbReference type="ARBA" id="ARBA00022606"/>
    </source>
</evidence>
<reference evidence="15" key="3">
    <citation type="submission" date="2025-09" db="UniProtKB">
        <authorList>
            <consortium name="Ensembl"/>
        </authorList>
    </citation>
    <scope>IDENTIFICATION</scope>
</reference>
<feature type="transmembrane region" description="Helical" evidence="13">
    <location>
        <begin position="133"/>
        <end position="152"/>
    </location>
</feature>
<evidence type="ECO:0000313" key="16">
    <source>
        <dbReference type="Proteomes" id="UP000291020"/>
    </source>
</evidence>
<feature type="transmembrane region" description="Helical" evidence="13">
    <location>
        <begin position="303"/>
        <end position="322"/>
    </location>
</feature>
<evidence type="ECO:0000256" key="4">
    <source>
        <dbReference type="ARBA" id="ARBA00022692"/>
    </source>
</evidence>
<dbReference type="PROSITE" id="PS50262">
    <property type="entry name" value="G_PROTEIN_RECEP_F1_2"/>
    <property type="match status" value="1"/>
</dbReference>
<evidence type="ECO:0000256" key="10">
    <source>
        <dbReference type="ARBA" id="ARBA00023170"/>
    </source>
</evidence>
<feature type="transmembrane region" description="Helical" evidence="13">
    <location>
        <begin position="90"/>
        <end position="113"/>
    </location>
</feature>
<reference evidence="16" key="1">
    <citation type="journal article" date="2017" name="PLoS ONE">
        <title>The Agassiz's desert tortoise genome provides a resource for the conservation of a threatened species.</title>
        <authorList>
            <person name="Tollis M."/>
            <person name="DeNardo D.F."/>
            <person name="Cornelius J.A."/>
            <person name="Dolby G.A."/>
            <person name="Edwards T."/>
            <person name="Henen B.T."/>
            <person name="Karl A.E."/>
            <person name="Murphy R.W."/>
            <person name="Kusumi K."/>
        </authorList>
    </citation>
    <scope>NUCLEOTIDE SEQUENCE [LARGE SCALE GENOMIC DNA]</scope>
</reference>
<dbReference type="InterPro" id="IPR050939">
    <property type="entry name" value="Olfactory_GPCR1"/>
</dbReference>
<proteinExistence type="predicted"/>